<sequence>MKMSTATPASASRRETSVMYTFMPPASPVPGWSSGDVCTDRVATRCGSVVRRLDPDPYSESTRATMTPLERLANALLSPTPQRL</sequence>
<proteinExistence type="predicted"/>
<keyword evidence="3" id="KW-1185">Reference proteome</keyword>
<organism evidence="2 3">
    <name type="scientific">Virgisporangium aliadipatigenens</name>
    <dbReference type="NCBI Taxonomy" id="741659"/>
    <lineage>
        <taxon>Bacteria</taxon>
        <taxon>Bacillati</taxon>
        <taxon>Actinomycetota</taxon>
        <taxon>Actinomycetes</taxon>
        <taxon>Micromonosporales</taxon>
        <taxon>Micromonosporaceae</taxon>
        <taxon>Virgisporangium</taxon>
    </lineage>
</organism>
<accession>A0A8J4DRY2</accession>
<evidence type="ECO:0000313" key="2">
    <source>
        <dbReference type="EMBL" id="GIJ48610.1"/>
    </source>
</evidence>
<comment type="caution">
    <text evidence="2">The sequence shown here is derived from an EMBL/GenBank/DDBJ whole genome shotgun (WGS) entry which is preliminary data.</text>
</comment>
<gene>
    <name evidence="2" type="ORF">Val02_54960</name>
</gene>
<name>A0A8J4DRY2_9ACTN</name>
<evidence type="ECO:0000256" key="1">
    <source>
        <dbReference type="SAM" id="MobiDB-lite"/>
    </source>
</evidence>
<reference evidence="2" key="1">
    <citation type="submission" date="2021-01" db="EMBL/GenBank/DDBJ databases">
        <title>Whole genome shotgun sequence of Virgisporangium aliadipatigenens NBRC 105644.</title>
        <authorList>
            <person name="Komaki H."/>
            <person name="Tamura T."/>
        </authorList>
    </citation>
    <scope>NUCLEOTIDE SEQUENCE</scope>
    <source>
        <strain evidence="2">NBRC 105644</strain>
    </source>
</reference>
<protein>
    <submittedName>
        <fullName evidence="2">Uncharacterized protein</fullName>
    </submittedName>
</protein>
<dbReference type="Proteomes" id="UP000619260">
    <property type="component" value="Unassembled WGS sequence"/>
</dbReference>
<feature type="region of interest" description="Disordered" evidence="1">
    <location>
        <begin position="52"/>
        <end position="84"/>
    </location>
</feature>
<dbReference type="EMBL" id="BOPF01000021">
    <property type="protein sequence ID" value="GIJ48610.1"/>
    <property type="molecule type" value="Genomic_DNA"/>
</dbReference>
<dbReference type="AlphaFoldDB" id="A0A8J4DRY2"/>
<evidence type="ECO:0000313" key="3">
    <source>
        <dbReference type="Proteomes" id="UP000619260"/>
    </source>
</evidence>